<comment type="caution">
    <text evidence="1">The sequence shown here is derived from an EMBL/GenBank/DDBJ whole genome shotgun (WGS) entry which is preliminary data.</text>
</comment>
<reference evidence="1" key="1">
    <citation type="submission" date="2022-09" db="EMBL/GenBank/DDBJ databases">
        <authorList>
            <person name="Orihara K."/>
        </authorList>
    </citation>
    <scope>NUCLEOTIDE SEQUENCE</scope>
    <source>
        <strain evidence="1">YIT 13062</strain>
    </source>
</reference>
<name>A0AA43P780_9BIFI</name>
<evidence type="ECO:0000313" key="2">
    <source>
        <dbReference type="Proteomes" id="UP001161916"/>
    </source>
</evidence>
<dbReference type="InterPro" id="IPR036388">
    <property type="entry name" value="WH-like_DNA-bd_sf"/>
</dbReference>
<protein>
    <submittedName>
        <fullName evidence="1">Helix-turn-helix domain-containing protein</fullName>
    </submittedName>
</protein>
<dbReference type="Gene3D" id="1.10.10.10">
    <property type="entry name" value="Winged helix-like DNA-binding domain superfamily/Winged helix DNA-binding domain"/>
    <property type="match status" value="1"/>
</dbReference>
<evidence type="ECO:0000313" key="1">
    <source>
        <dbReference type="EMBL" id="MDH7890297.1"/>
    </source>
</evidence>
<dbReference type="Proteomes" id="UP001161916">
    <property type="component" value="Unassembled WGS sequence"/>
</dbReference>
<dbReference type="AlphaFoldDB" id="A0AA43P780"/>
<dbReference type="Pfam" id="PF13730">
    <property type="entry name" value="HTH_36"/>
    <property type="match status" value="1"/>
</dbReference>
<reference evidence="1" key="2">
    <citation type="journal article" date="2023" name="Gut Microbes">
        <title>Characterization of Bifidobacterium kashiwanohense that utilizes both milk- and plant-derived oligosaccharides.</title>
        <authorList>
            <person name="Orihara K."/>
            <person name="Yahagi K."/>
            <person name="Saito Y."/>
            <person name="Watanabe Y."/>
            <person name="Sasai T."/>
            <person name="Hara T."/>
            <person name="Tsukuda N."/>
            <person name="Oki K."/>
            <person name="Fujimoto J."/>
            <person name="Matsuki T."/>
        </authorList>
    </citation>
    <scope>NUCLEOTIDE SEQUENCE</scope>
    <source>
        <strain evidence="1">YIT 13062</strain>
    </source>
</reference>
<organism evidence="1 2">
    <name type="scientific">Bifidobacterium catenulatum subsp. kashiwanohense</name>
    <dbReference type="NCBI Taxonomy" id="630129"/>
    <lineage>
        <taxon>Bacteria</taxon>
        <taxon>Bacillati</taxon>
        <taxon>Actinomycetota</taxon>
        <taxon>Actinomycetes</taxon>
        <taxon>Bifidobacteriales</taxon>
        <taxon>Bifidobacteriaceae</taxon>
        <taxon>Bifidobacterium</taxon>
    </lineage>
</organism>
<sequence length="107" mass="11808">MSVRAISWAYGQNLGSASQKAVLLHLAYLAREEDNCAWPHVTRIQAETELSERTVRKALKALQDKGLIALGDQNLAAVHGNGDIVPANRRPKVWILRLDHSGKADRS</sequence>
<gene>
    <name evidence="1" type="ORF">OB951_06795</name>
</gene>
<accession>A0AA43P780</accession>
<proteinExistence type="predicted"/>
<dbReference type="EMBL" id="JAOPMH010000007">
    <property type="protein sequence ID" value="MDH7890297.1"/>
    <property type="molecule type" value="Genomic_DNA"/>
</dbReference>
<dbReference type="RefSeq" id="WP_240833043.1">
    <property type="nucleotide sequence ID" value="NZ_JAOPMF010000006.1"/>
</dbReference>